<evidence type="ECO:0000313" key="3">
    <source>
        <dbReference type="EMBL" id="ADU50759.1"/>
    </source>
</evidence>
<dbReference type="eggNOG" id="COG1922">
    <property type="taxonomic scope" value="Bacteria"/>
</dbReference>
<dbReference type="EMBL" id="CP002344">
    <property type="protein sequence ID" value="ADU50759.1"/>
    <property type="molecule type" value="Genomic_DNA"/>
</dbReference>
<dbReference type="InterPro" id="IPR004629">
    <property type="entry name" value="WecG_TagA_CpsF"/>
</dbReference>
<protein>
    <submittedName>
        <fullName evidence="3">Glycosyl transferase, WecB/TagA/CpsF family</fullName>
        <ecNumber evidence="3">2.4.1.187</ecNumber>
    </submittedName>
</protein>
<dbReference type="STRING" id="644966.Tmar_0638"/>
<dbReference type="GO" id="GO:0047244">
    <property type="term" value="F:N-acetylglucosaminyldiphosphoundecaprenol N-acetyl-beta-D-mannosaminyltransferase activity"/>
    <property type="evidence" value="ECO:0007669"/>
    <property type="project" value="UniProtKB-EC"/>
</dbReference>
<evidence type="ECO:0000313" key="4">
    <source>
        <dbReference type="Proteomes" id="UP000008915"/>
    </source>
</evidence>
<gene>
    <name evidence="3" type="ordered locus">Tmar_0638</name>
</gene>
<evidence type="ECO:0000256" key="2">
    <source>
        <dbReference type="ARBA" id="ARBA00022679"/>
    </source>
</evidence>
<dbReference type="PANTHER" id="PTHR34136:SF1">
    <property type="entry name" value="UDP-N-ACETYL-D-MANNOSAMINURONIC ACID TRANSFERASE"/>
    <property type="match status" value="1"/>
</dbReference>
<accession>E6SHR2</accession>
<keyword evidence="1 3" id="KW-0328">Glycosyltransferase</keyword>
<keyword evidence="4" id="KW-1185">Reference proteome</keyword>
<dbReference type="EC" id="2.4.1.187" evidence="3"/>
<dbReference type="CDD" id="cd06533">
    <property type="entry name" value="Glyco_transf_WecG_TagA"/>
    <property type="match status" value="1"/>
</dbReference>
<proteinExistence type="predicted"/>
<dbReference type="Proteomes" id="UP000008915">
    <property type="component" value="Chromosome"/>
</dbReference>
<reference evidence="3 4" key="1">
    <citation type="journal article" date="2010" name="Stand. Genomic Sci.">
        <title>Complete genome sequence of Thermaerobacter marianensis type strain (7p75a).</title>
        <authorList>
            <person name="Han C."/>
            <person name="Gu W."/>
            <person name="Zhang X."/>
            <person name="Lapidus A."/>
            <person name="Nolan M."/>
            <person name="Copeland A."/>
            <person name="Lucas S."/>
            <person name="Del Rio T.G."/>
            <person name="Tice H."/>
            <person name="Cheng J.F."/>
            <person name="Tapia R."/>
            <person name="Goodwin L."/>
            <person name="Pitluck S."/>
            <person name="Pagani I."/>
            <person name="Ivanova N."/>
            <person name="Mavromatis K."/>
            <person name="Mikhailova N."/>
            <person name="Pati A."/>
            <person name="Chen A."/>
            <person name="Palaniappan K."/>
            <person name="Land M."/>
            <person name="Hauser L."/>
            <person name="Chang Y.J."/>
            <person name="Jeffries C.D."/>
            <person name="Schneider S."/>
            <person name="Rohde M."/>
            <person name="Goker M."/>
            <person name="Pukall R."/>
            <person name="Woyke T."/>
            <person name="Bristow J."/>
            <person name="Eisen J.A."/>
            <person name="Markowitz V."/>
            <person name="Hugenholtz P."/>
            <person name="Kyrpides N.C."/>
            <person name="Klenk H.P."/>
            <person name="Detter J.C."/>
        </authorList>
    </citation>
    <scope>NUCLEOTIDE SEQUENCE [LARGE SCALE GENOMIC DNA]</scope>
    <source>
        <strain evidence="4">ATCC 700841 / DSM 12885 / JCM 10246 / 7p75a</strain>
    </source>
</reference>
<dbReference type="KEGG" id="tmr:Tmar_0638"/>
<dbReference type="NCBIfam" id="TIGR00696">
    <property type="entry name" value="wecG_tagA_cpsF"/>
    <property type="match status" value="1"/>
</dbReference>
<dbReference type="HOGENOM" id="CLU_063203_3_1_9"/>
<sequence length="279" mass="30842">MRPAGQTEKDPRVWEGRPLRIELLGLPLDALTLDETVRVIVDRVERGEPTLQVSMNAAKYVRAVEDPLLRRFIRRATIVSPDGAGPLWAARRFGLRVPERVPGVDLMMALLPEAARHGWPVFLLGARPEVVERAAAAAMDRWPGLQVAGTHHGYFGPDQEAAVVERVRASGARLLFVAMGSPRQERFLDRWFDKTGVVYAQGVGGGFDVLAGTARRAPRWIQQAGLEGVYRMMLEPRKRWRRVVVDNARFVALVLRAARTARAAGSQGRRPAGAPPGRG</sequence>
<evidence type="ECO:0000256" key="1">
    <source>
        <dbReference type="ARBA" id="ARBA00022676"/>
    </source>
</evidence>
<reference evidence="4" key="2">
    <citation type="journal article" date="2010" name="Stand. Genomic Sci.">
        <title>Complete genome sequence of Thermaerobacter marianensis type strain (7p75aT).</title>
        <authorList>
            <person name="Han C."/>
            <person name="Gu W."/>
            <person name="Zhang X."/>
            <person name="Lapidus A."/>
            <person name="Nolan M."/>
            <person name="Copeland A."/>
            <person name="Lucas S."/>
            <person name="Glavina Del Rio T."/>
            <person name="Tice H."/>
            <person name="Cheng J."/>
            <person name="Tapia R."/>
            <person name="Goodwin L."/>
            <person name="Pitluck S."/>
            <person name="Pagani I."/>
            <person name="Ivanova N."/>
            <person name="Mavromatis K."/>
            <person name="Mikhailova N."/>
            <person name="Pati A."/>
            <person name="Chen A."/>
            <person name="Palaniappan K."/>
            <person name="Land M."/>
            <person name="Hauser L."/>
            <person name="Chang Y."/>
            <person name="Jeffries C."/>
            <person name="Schneider S."/>
            <person name="Rohde M."/>
            <person name="Goker M."/>
            <person name="Pukall R."/>
            <person name="Woyke T."/>
            <person name="Bristow J."/>
            <person name="Eisen J."/>
            <person name="Markowitz V."/>
            <person name="Hugenholtz P."/>
            <person name="Kyrpides N."/>
            <person name="Klenk H."/>
            <person name="Detter J."/>
        </authorList>
    </citation>
    <scope>NUCLEOTIDE SEQUENCE [LARGE SCALE GENOMIC DNA]</scope>
    <source>
        <strain evidence="4">ATCC 700841 / DSM 12885 / JCM 10246 / 7p75a</strain>
    </source>
</reference>
<keyword evidence="2 3" id="KW-0808">Transferase</keyword>
<dbReference type="AlphaFoldDB" id="E6SHR2"/>
<dbReference type="RefSeq" id="WP_013495064.1">
    <property type="nucleotide sequence ID" value="NC_014831.1"/>
</dbReference>
<organism evidence="3 4">
    <name type="scientific">Thermaerobacter marianensis (strain ATCC 700841 / DSM 12885 / JCM 10246 / 7p75a)</name>
    <dbReference type="NCBI Taxonomy" id="644966"/>
    <lineage>
        <taxon>Bacteria</taxon>
        <taxon>Bacillati</taxon>
        <taxon>Bacillota</taxon>
        <taxon>Clostridia</taxon>
        <taxon>Eubacteriales</taxon>
        <taxon>Clostridiales Family XVII. Incertae Sedis</taxon>
        <taxon>Thermaerobacter</taxon>
    </lineage>
</organism>
<dbReference type="PANTHER" id="PTHR34136">
    <property type="match status" value="1"/>
</dbReference>
<dbReference type="Pfam" id="PF03808">
    <property type="entry name" value="Glyco_tran_WecG"/>
    <property type="match status" value="1"/>
</dbReference>
<name>E6SHR2_THEM7</name>